<dbReference type="HAMAP" id="MF_00254">
    <property type="entry name" value="Gly_tRNA_synth_alpha"/>
    <property type="match status" value="1"/>
</dbReference>
<dbReference type="EMBL" id="NOZQ01000178">
    <property type="protein sequence ID" value="OYD14520.1"/>
    <property type="molecule type" value="Genomic_DNA"/>
</dbReference>
<dbReference type="Pfam" id="PF02091">
    <property type="entry name" value="tRNA-synt_2e"/>
    <property type="match status" value="1"/>
</dbReference>
<dbReference type="PRINTS" id="PR01044">
    <property type="entry name" value="TRNASYNTHGA"/>
</dbReference>
<dbReference type="Gene3D" id="1.20.58.180">
    <property type="entry name" value="Class II aaRS and biotin synthetases, domain 2"/>
    <property type="match status" value="1"/>
</dbReference>
<dbReference type="SUPFAM" id="SSF55681">
    <property type="entry name" value="Class II aaRS and biotin synthetases"/>
    <property type="match status" value="1"/>
</dbReference>
<sequence>MLFQDIISGLEKFWKKRGCLIGIPYPGDVGAGTFNPLTFFTVLDRQPAKIAYIETSKRPKDGRYGKNPNRLQAFFQYQVIVKPAPHNIQDIYLSSLASLGIRIKSHDIRFVEDDWEQETLSAYGLGWEVWLDGMEITQFTYFQRMAGIELEVIPVEITYGLERICMLLQEKDSVFDIDWSSNIRYGELFKKREEEFSRFNFEEASTEILRFDFERYEKEAKRLFEVGLLFPTYDYCIKCSHILNLLDARRALSPEERKNLMARIRKLTGKVGERISDADYRFG</sequence>
<dbReference type="InterPro" id="IPR006194">
    <property type="entry name" value="Gly-tRNA-synth_heterodimer"/>
</dbReference>
<accession>A0A235BPU1</accession>
<comment type="subunit">
    <text evidence="8">Tetramer of two alpha and two beta subunits.</text>
</comment>
<evidence type="ECO:0000256" key="2">
    <source>
        <dbReference type="ARBA" id="ARBA00022598"/>
    </source>
</evidence>
<evidence type="ECO:0000256" key="5">
    <source>
        <dbReference type="ARBA" id="ARBA00022917"/>
    </source>
</evidence>
<evidence type="ECO:0000256" key="7">
    <source>
        <dbReference type="ARBA" id="ARBA00047937"/>
    </source>
</evidence>
<keyword evidence="5 8" id="KW-0648">Protein biosynthesis</keyword>
<keyword evidence="6 8" id="KW-0030">Aminoacyl-tRNA synthetase</keyword>
<comment type="similarity">
    <text evidence="1 8">Belongs to the class-II aminoacyl-tRNA synthetase family.</text>
</comment>
<dbReference type="InterPro" id="IPR002310">
    <property type="entry name" value="Gly-tRNA_ligase_asu"/>
</dbReference>
<dbReference type="AlphaFoldDB" id="A0A235BPU1"/>
<name>A0A235BPU1_UNCW3</name>
<evidence type="ECO:0000313" key="10">
    <source>
        <dbReference type="Proteomes" id="UP000215215"/>
    </source>
</evidence>
<dbReference type="PANTHER" id="PTHR30075:SF2">
    <property type="entry name" value="GLYCINE--TRNA LIGASE, CHLOROPLASTIC_MITOCHONDRIAL 2"/>
    <property type="match status" value="1"/>
</dbReference>
<dbReference type="NCBIfam" id="NF006827">
    <property type="entry name" value="PRK09348.1"/>
    <property type="match status" value="1"/>
</dbReference>
<dbReference type="GO" id="GO:0004820">
    <property type="term" value="F:glycine-tRNA ligase activity"/>
    <property type="evidence" value="ECO:0007669"/>
    <property type="project" value="UniProtKB-UniRule"/>
</dbReference>
<protein>
    <recommendedName>
        <fullName evidence="8">Glycine--tRNA ligase alpha subunit</fullName>
        <ecNumber evidence="8">6.1.1.14</ecNumber>
    </recommendedName>
    <alternativeName>
        <fullName evidence="8">Glycyl-tRNA synthetase alpha subunit</fullName>
        <shortName evidence="8">GlyRS</shortName>
    </alternativeName>
</protein>
<dbReference type="PROSITE" id="PS50861">
    <property type="entry name" value="AA_TRNA_LIGASE_II_GLYAB"/>
    <property type="match status" value="1"/>
</dbReference>
<evidence type="ECO:0000256" key="6">
    <source>
        <dbReference type="ARBA" id="ARBA00023146"/>
    </source>
</evidence>
<organism evidence="9 10">
    <name type="scientific">candidate division WOR-3 bacterium JGI_Cruoil_03_44_89</name>
    <dbReference type="NCBI Taxonomy" id="1973748"/>
    <lineage>
        <taxon>Bacteria</taxon>
        <taxon>Bacteria division WOR-3</taxon>
    </lineage>
</organism>
<keyword evidence="3 8" id="KW-0547">Nucleotide-binding</keyword>
<dbReference type="GO" id="GO:0005524">
    <property type="term" value="F:ATP binding"/>
    <property type="evidence" value="ECO:0007669"/>
    <property type="project" value="UniProtKB-UniRule"/>
</dbReference>
<dbReference type="GO" id="GO:0005829">
    <property type="term" value="C:cytosol"/>
    <property type="evidence" value="ECO:0007669"/>
    <property type="project" value="TreeGrafter"/>
</dbReference>
<keyword evidence="8" id="KW-0963">Cytoplasm</keyword>
<evidence type="ECO:0000256" key="1">
    <source>
        <dbReference type="ARBA" id="ARBA00008226"/>
    </source>
</evidence>
<dbReference type="EC" id="6.1.1.14" evidence="8"/>
<dbReference type="InterPro" id="IPR045864">
    <property type="entry name" value="aa-tRNA-synth_II/BPL/LPL"/>
</dbReference>
<comment type="caution">
    <text evidence="9">The sequence shown here is derived from an EMBL/GenBank/DDBJ whole genome shotgun (WGS) entry which is preliminary data.</text>
</comment>
<dbReference type="NCBIfam" id="TIGR00388">
    <property type="entry name" value="glyQ"/>
    <property type="match status" value="1"/>
</dbReference>
<comment type="subcellular location">
    <subcellularLocation>
        <location evidence="8">Cytoplasm</location>
    </subcellularLocation>
</comment>
<comment type="catalytic activity">
    <reaction evidence="7 8">
        <text>tRNA(Gly) + glycine + ATP = glycyl-tRNA(Gly) + AMP + diphosphate</text>
        <dbReference type="Rhea" id="RHEA:16013"/>
        <dbReference type="Rhea" id="RHEA-COMP:9664"/>
        <dbReference type="Rhea" id="RHEA-COMP:9683"/>
        <dbReference type="ChEBI" id="CHEBI:30616"/>
        <dbReference type="ChEBI" id="CHEBI:33019"/>
        <dbReference type="ChEBI" id="CHEBI:57305"/>
        <dbReference type="ChEBI" id="CHEBI:78442"/>
        <dbReference type="ChEBI" id="CHEBI:78522"/>
        <dbReference type="ChEBI" id="CHEBI:456215"/>
        <dbReference type="EC" id="6.1.1.14"/>
    </reaction>
</comment>
<proteinExistence type="inferred from homology"/>
<keyword evidence="2 8" id="KW-0436">Ligase</keyword>
<dbReference type="GO" id="GO:0006426">
    <property type="term" value="P:glycyl-tRNA aminoacylation"/>
    <property type="evidence" value="ECO:0007669"/>
    <property type="project" value="UniProtKB-UniRule"/>
</dbReference>
<dbReference type="Gene3D" id="3.30.930.10">
    <property type="entry name" value="Bira Bifunctional Protein, Domain 2"/>
    <property type="match status" value="1"/>
</dbReference>
<dbReference type="PANTHER" id="PTHR30075">
    <property type="entry name" value="GLYCYL-TRNA SYNTHETASE"/>
    <property type="match status" value="1"/>
</dbReference>
<evidence type="ECO:0000313" key="9">
    <source>
        <dbReference type="EMBL" id="OYD14520.1"/>
    </source>
</evidence>
<keyword evidence="4 8" id="KW-0067">ATP-binding</keyword>
<reference evidence="9 10" key="1">
    <citation type="submission" date="2017-07" db="EMBL/GenBank/DDBJ databases">
        <title>Recovery of genomes from metagenomes via a dereplication, aggregation, and scoring strategy.</title>
        <authorList>
            <person name="Sieber C.M."/>
            <person name="Probst A.J."/>
            <person name="Sharrar A."/>
            <person name="Thomas B.C."/>
            <person name="Hess M."/>
            <person name="Tringe S.G."/>
            <person name="Banfield J.F."/>
        </authorList>
    </citation>
    <scope>NUCLEOTIDE SEQUENCE [LARGE SCALE GENOMIC DNA]</scope>
    <source>
        <strain evidence="9">JGI_Cruoil_03_44_89</strain>
    </source>
</reference>
<gene>
    <name evidence="8" type="primary">glyQ</name>
    <name evidence="9" type="ORF">CH333_07795</name>
</gene>
<evidence type="ECO:0000256" key="8">
    <source>
        <dbReference type="HAMAP-Rule" id="MF_00254"/>
    </source>
</evidence>
<evidence type="ECO:0000256" key="4">
    <source>
        <dbReference type="ARBA" id="ARBA00022840"/>
    </source>
</evidence>
<dbReference type="Proteomes" id="UP000215215">
    <property type="component" value="Unassembled WGS sequence"/>
</dbReference>
<evidence type="ECO:0000256" key="3">
    <source>
        <dbReference type="ARBA" id="ARBA00022741"/>
    </source>
</evidence>